<gene>
    <name evidence="1" type="ORF">BJ980_000755</name>
</gene>
<dbReference type="EMBL" id="JACCAA010000001">
    <property type="protein sequence ID" value="NYG57832.1"/>
    <property type="molecule type" value="Genomic_DNA"/>
</dbReference>
<accession>A0A7Y9RW98</accession>
<organism evidence="1 2">
    <name type="scientific">Nocardioides daedukensis</name>
    <dbReference type="NCBI Taxonomy" id="634462"/>
    <lineage>
        <taxon>Bacteria</taxon>
        <taxon>Bacillati</taxon>
        <taxon>Actinomycetota</taxon>
        <taxon>Actinomycetes</taxon>
        <taxon>Propionibacteriales</taxon>
        <taxon>Nocardioidaceae</taxon>
        <taxon>Nocardioides</taxon>
    </lineage>
</organism>
<comment type="caution">
    <text evidence="1">The sequence shown here is derived from an EMBL/GenBank/DDBJ whole genome shotgun (WGS) entry which is preliminary data.</text>
</comment>
<dbReference type="Proteomes" id="UP000540656">
    <property type="component" value="Unassembled WGS sequence"/>
</dbReference>
<dbReference type="CDD" id="cd07812">
    <property type="entry name" value="SRPBCC"/>
    <property type="match status" value="1"/>
</dbReference>
<reference evidence="1 2" key="1">
    <citation type="submission" date="2020-07" db="EMBL/GenBank/DDBJ databases">
        <title>Sequencing the genomes of 1000 actinobacteria strains.</title>
        <authorList>
            <person name="Klenk H.-P."/>
        </authorList>
    </citation>
    <scope>NUCLEOTIDE SEQUENCE [LARGE SCALE GENOMIC DNA]</scope>
    <source>
        <strain evidence="1 2">DSM 23819</strain>
    </source>
</reference>
<dbReference type="AlphaFoldDB" id="A0A7Y9RW98"/>
<dbReference type="RefSeq" id="WP_179501054.1">
    <property type="nucleotide sequence ID" value="NZ_JACCAA010000001.1"/>
</dbReference>
<proteinExistence type="predicted"/>
<sequence>MNTAPLEVTTHIAATPEQVWPYLADPARYALVDG</sequence>
<evidence type="ECO:0000313" key="1">
    <source>
        <dbReference type="EMBL" id="NYG57832.1"/>
    </source>
</evidence>
<evidence type="ECO:0000313" key="2">
    <source>
        <dbReference type="Proteomes" id="UP000540656"/>
    </source>
</evidence>
<keyword evidence="2" id="KW-1185">Reference proteome</keyword>
<dbReference type="Gene3D" id="3.30.530.20">
    <property type="match status" value="1"/>
</dbReference>
<dbReference type="InterPro" id="IPR023393">
    <property type="entry name" value="START-like_dom_sf"/>
</dbReference>
<dbReference type="SUPFAM" id="SSF55961">
    <property type="entry name" value="Bet v1-like"/>
    <property type="match status" value="1"/>
</dbReference>
<protein>
    <submittedName>
        <fullName evidence="1">Uncharacterized protein YndB with AHSA1/START domain</fullName>
    </submittedName>
</protein>
<name>A0A7Y9RW98_9ACTN</name>